<protein>
    <recommendedName>
        <fullName evidence="2">TPM domain-containing protein</fullName>
    </recommendedName>
</protein>
<organism evidence="3 4">
    <name type="scientific">Cyanidiococcus yangmingshanensis</name>
    <dbReference type="NCBI Taxonomy" id="2690220"/>
    <lineage>
        <taxon>Eukaryota</taxon>
        <taxon>Rhodophyta</taxon>
        <taxon>Bangiophyceae</taxon>
        <taxon>Cyanidiales</taxon>
        <taxon>Cyanidiaceae</taxon>
        <taxon>Cyanidiococcus</taxon>
    </lineage>
</organism>
<dbReference type="InterPro" id="IPR007621">
    <property type="entry name" value="TPM_dom"/>
</dbReference>
<dbReference type="Pfam" id="PF04536">
    <property type="entry name" value="TPM_phosphatase"/>
    <property type="match status" value="1"/>
</dbReference>
<gene>
    <name evidence="3" type="ORF">F1559_003758</name>
</gene>
<keyword evidence="1" id="KW-1133">Transmembrane helix</keyword>
<dbReference type="Proteomes" id="UP000530660">
    <property type="component" value="Unassembled WGS sequence"/>
</dbReference>
<keyword evidence="4" id="KW-1185">Reference proteome</keyword>
<name>A0A7J7IHE0_9RHOD</name>
<evidence type="ECO:0000259" key="2">
    <source>
        <dbReference type="Pfam" id="PF04536"/>
    </source>
</evidence>
<feature type="domain" description="TPM" evidence="2">
    <location>
        <begin position="172"/>
        <end position="291"/>
    </location>
</feature>
<dbReference type="AlphaFoldDB" id="A0A7J7IHE0"/>
<dbReference type="Gene3D" id="3.10.310.50">
    <property type="match status" value="1"/>
</dbReference>
<comment type="caution">
    <text evidence="3">The sequence shown here is derived from an EMBL/GenBank/DDBJ whole genome shotgun (WGS) entry which is preliminary data.</text>
</comment>
<keyword evidence="1" id="KW-0812">Transmembrane</keyword>
<accession>A0A7J7IHE0</accession>
<proteinExistence type="predicted"/>
<dbReference type="PANTHER" id="PTHR30373:SF2">
    <property type="entry name" value="UPF0603 PROTEIN YGCG"/>
    <property type="match status" value="1"/>
</dbReference>
<reference evidence="3 4" key="1">
    <citation type="journal article" date="2020" name="J. Phycol.">
        <title>Comparative genome analysis reveals Cyanidiococcus gen. nov., a new extremophilic red algal genus sister to Cyanidioschyzon (Cyanidioschyzonaceae, Rhodophyta).</title>
        <authorList>
            <person name="Liu S.-L."/>
            <person name="Chiang Y.-R."/>
            <person name="Yoon H.S."/>
            <person name="Fu H.-Y."/>
        </authorList>
    </citation>
    <scope>NUCLEOTIDE SEQUENCE [LARGE SCALE GENOMIC DNA]</scope>
    <source>
        <strain evidence="3 4">THAL066</strain>
    </source>
</reference>
<evidence type="ECO:0000313" key="4">
    <source>
        <dbReference type="Proteomes" id="UP000530660"/>
    </source>
</evidence>
<dbReference type="PANTHER" id="PTHR30373">
    <property type="entry name" value="UPF0603 PROTEIN YGCG"/>
    <property type="match status" value="1"/>
</dbReference>
<evidence type="ECO:0000256" key="1">
    <source>
        <dbReference type="SAM" id="Phobius"/>
    </source>
</evidence>
<dbReference type="EMBL" id="VWRR01000010">
    <property type="protein sequence ID" value="KAF6002526.1"/>
    <property type="molecule type" value="Genomic_DNA"/>
</dbReference>
<dbReference type="OrthoDB" id="5645at2759"/>
<evidence type="ECO:0000313" key="3">
    <source>
        <dbReference type="EMBL" id="KAF6002526.1"/>
    </source>
</evidence>
<feature type="transmembrane region" description="Helical" evidence="1">
    <location>
        <begin position="326"/>
        <end position="348"/>
    </location>
</feature>
<keyword evidence="1" id="KW-0472">Membrane</keyword>
<sequence length="351" mass="38843">MIANSEHSDIGSAFRSAALLLFVVNRRKQMFTFNSLPRIFYGRSCRTARRLNFRRNLTPSSPWSRPQELALCHESGPRAPSGQKKSYEYSKAFKAAAGVFSALILTQFLNGELSPEPWTHGDKQLTIEFSGNRIGSSDINTLFVSSAASNESLVASLWRSEAIAQDMETFLEDDTGLLSGNVVSRVNSSLQKLSKQTGYKVFLLMTRDLPIGTDLSALAREIHESRNGDSNLVVFVLNPKTAKAGFFAGSEIEHIIPASVLTSTANETYPYNTLKGKYGSAVLDVSERLEAVLSGKKDPGAPIVYKSEQSSSFKTREETESQRKKYIGVVVALLIISIVAPMAQYFWYQRK</sequence>